<dbReference type="OMA" id="WAEANDE"/>
<feature type="transmembrane region" description="Helical" evidence="3">
    <location>
        <begin position="387"/>
        <end position="407"/>
    </location>
</feature>
<feature type="non-terminal residue" evidence="4">
    <location>
        <position position="1"/>
    </location>
</feature>
<proteinExistence type="predicted"/>
<keyword evidence="3" id="KW-0812">Transmembrane</keyword>
<feature type="region of interest" description="Disordered" evidence="2">
    <location>
        <begin position="812"/>
        <end position="849"/>
    </location>
</feature>
<feature type="transmembrane region" description="Helical" evidence="3">
    <location>
        <begin position="565"/>
        <end position="589"/>
    </location>
</feature>
<evidence type="ECO:0008006" key="6">
    <source>
        <dbReference type="Google" id="ProtNLM"/>
    </source>
</evidence>
<dbReference type="EMBL" id="LSRX01000873">
    <property type="protein sequence ID" value="OLP87219.1"/>
    <property type="molecule type" value="Genomic_DNA"/>
</dbReference>
<evidence type="ECO:0000256" key="1">
    <source>
        <dbReference type="SAM" id="Coils"/>
    </source>
</evidence>
<feature type="transmembrane region" description="Helical" evidence="3">
    <location>
        <begin position="320"/>
        <end position="346"/>
    </location>
</feature>
<feature type="transmembrane region" description="Helical" evidence="3">
    <location>
        <begin position="505"/>
        <end position="526"/>
    </location>
</feature>
<feature type="coiled-coil region" evidence="1">
    <location>
        <begin position="850"/>
        <end position="884"/>
    </location>
</feature>
<keyword evidence="1" id="KW-0175">Coiled coil</keyword>
<comment type="caution">
    <text evidence="4">The sequence shown here is derived from an EMBL/GenBank/DDBJ whole genome shotgun (WGS) entry which is preliminary data.</text>
</comment>
<evidence type="ECO:0000313" key="4">
    <source>
        <dbReference type="EMBL" id="OLP87219.1"/>
    </source>
</evidence>
<feature type="transmembrane region" description="Helical" evidence="3">
    <location>
        <begin position="427"/>
        <end position="449"/>
    </location>
</feature>
<reference evidence="4 5" key="1">
    <citation type="submission" date="2016-02" db="EMBL/GenBank/DDBJ databases">
        <title>Genome analysis of coral dinoflagellate symbionts highlights evolutionary adaptations to a symbiotic lifestyle.</title>
        <authorList>
            <person name="Aranda M."/>
            <person name="Li Y."/>
            <person name="Liew Y.J."/>
            <person name="Baumgarten S."/>
            <person name="Simakov O."/>
            <person name="Wilson M."/>
            <person name="Piel J."/>
            <person name="Ashoor H."/>
            <person name="Bougouffa S."/>
            <person name="Bajic V.B."/>
            <person name="Ryu T."/>
            <person name="Ravasi T."/>
            <person name="Bayer T."/>
            <person name="Micklem G."/>
            <person name="Kim H."/>
            <person name="Bhak J."/>
            <person name="Lajeunesse T.C."/>
            <person name="Voolstra C.R."/>
        </authorList>
    </citation>
    <scope>NUCLEOTIDE SEQUENCE [LARGE SCALE GENOMIC DNA]</scope>
    <source>
        <strain evidence="4 5">CCMP2467</strain>
    </source>
</reference>
<feature type="transmembrane region" description="Helical" evidence="3">
    <location>
        <begin position="478"/>
        <end position="499"/>
    </location>
</feature>
<dbReference type="OrthoDB" id="10452627at2759"/>
<keyword evidence="5" id="KW-1185">Reference proteome</keyword>
<dbReference type="AlphaFoldDB" id="A0A1Q9CWF5"/>
<dbReference type="Proteomes" id="UP000186817">
    <property type="component" value="Unassembled WGS sequence"/>
</dbReference>
<dbReference type="PANTHER" id="PTHR11319:SF35">
    <property type="entry name" value="OUTER MEMBRANE PROTEIN PMPC-RELATED"/>
    <property type="match status" value="1"/>
</dbReference>
<gene>
    <name evidence="4" type="ORF">AK812_SmicGene31582</name>
</gene>
<protein>
    <recommendedName>
        <fullName evidence="6">Tyrosine-protein kinase ephrin type A/B receptor-like domain-containing protein</fullName>
    </recommendedName>
</protein>
<evidence type="ECO:0000256" key="2">
    <source>
        <dbReference type="SAM" id="MobiDB-lite"/>
    </source>
</evidence>
<feature type="transmembrane region" description="Helical" evidence="3">
    <location>
        <begin position="538"/>
        <end position="559"/>
    </location>
</feature>
<keyword evidence="3" id="KW-1133">Transmembrane helix</keyword>
<keyword evidence="3" id="KW-0472">Membrane</keyword>
<dbReference type="PANTHER" id="PTHR11319">
    <property type="entry name" value="G PROTEIN-COUPLED RECEPTOR-RELATED"/>
    <property type="match status" value="1"/>
</dbReference>
<evidence type="ECO:0000256" key="3">
    <source>
        <dbReference type="SAM" id="Phobius"/>
    </source>
</evidence>
<feature type="transmembrane region" description="Helical" evidence="3">
    <location>
        <begin position="231"/>
        <end position="251"/>
    </location>
</feature>
<sequence>VMSAVEQTTFEGEDTEKNLLLTQTLRSGQGTNTSYGYVQFGFNGTSPRQALTLQLVAEELSWTSKIVTETNLSSLVYPLPDWVSKSQGGASTCDGEGPGYIINPNILLNSSSGAECLPCPAGETGSANSQYCKVCPAGTFNLRAGSPCFQCDRGADCQRQGTALPPSMPGYYRLDAHPGGVPYFALCLWPSLCLGNNECSGSNAGVLCSSCTPGHTNVGFFRNRGVCGDCFPIPVLVLFLLIYIGIVYFIIAKTAQASEQGQLWKRVVAYCQLCCAASKGGYLTAMNPFLELVTDMILFPFHSVLGPDCWFAGGVAKEVYVVIVGVAMLPCLVLGTAVFFIVWRGIEQTRGRKRRHGSTAAGDRAKIVKDYFSTVAKDTTRWSVATLYLLYCPTLAVNVGSVSFMSLDAMRLRFFPDVLASDVVSVSIISVSIAVLFGLGVPTFLWLIIRRLKRRHLLKDSQWQYVFGMLYNDMKPDFWYFEILLFFQKFVFMLATAIPFELMRIFVLMAIGFIHTVSLLLTHPFSSAGGYILIKLEFSFLFSLIIILACQVLLVWASAQPSAAYWGYLQVAVPVCVLTAHAVFAFLALRAFLISAVYHPLVLKAISMPEAMSRSERFLFSTVSLPRISWDREHQRINFLGFSHWQRKRLTECILSALDAYVFTRHAKPVFHASFLCVAVDQAIESCKEARTKQLKETHSQMLQRGGCTGLLRKCPGLASAAPAAAEGIELAKQKRAEKRSLVAALPRVCTPQASIDELLTVFDRQHVKIMKGKEIFFKPWETPIELKLGPELESKESRRRSAKRSELLRVLNAPGRSDVASPRARRPKPEDPVDTRLFSPGQGQLQQRIPDLRKEVTQLRQVAEGLRLELQQVQAQIEVHKARGMVSDEEMSSV</sequence>
<organism evidence="4 5">
    <name type="scientific">Symbiodinium microadriaticum</name>
    <name type="common">Dinoflagellate</name>
    <name type="synonym">Zooxanthella microadriatica</name>
    <dbReference type="NCBI Taxonomy" id="2951"/>
    <lineage>
        <taxon>Eukaryota</taxon>
        <taxon>Sar</taxon>
        <taxon>Alveolata</taxon>
        <taxon>Dinophyceae</taxon>
        <taxon>Suessiales</taxon>
        <taxon>Symbiodiniaceae</taxon>
        <taxon>Symbiodinium</taxon>
    </lineage>
</organism>
<evidence type="ECO:0000313" key="5">
    <source>
        <dbReference type="Proteomes" id="UP000186817"/>
    </source>
</evidence>
<accession>A0A1Q9CWF5</accession>
<name>A0A1Q9CWF5_SYMMI</name>